<accession>A0ABN3SAL8</accession>
<keyword evidence="2" id="KW-1185">Reference proteome</keyword>
<evidence type="ECO:0000313" key="2">
    <source>
        <dbReference type="Proteomes" id="UP001499989"/>
    </source>
</evidence>
<dbReference type="Proteomes" id="UP001499989">
    <property type="component" value="Unassembled WGS sequence"/>
</dbReference>
<sequence length="63" mass="6649">MMPQHALIVFCHKCDGFPVVAVTTGTRHRDGTRATTRVTCPACQGTGRTALTPASHRQAVTGA</sequence>
<gene>
    <name evidence="1" type="ORF">GCM10010310_12770</name>
</gene>
<evidence type="ECO:0008006" key="3">
    <source>
        <dbReference type="Google" id="ProtNLM"/>
    </source>
</evidence>
<comment type="caution">
    <text evidence="1">The sequence shown here is derived from an EMBL/GenBank/DDBJ whole genome shotgun (WGS) entry which is preliminary data.</text>
</comment>
<evidence type="ECO:0000313" key="1">
    <source>
        <dbReference type="EMBL" id="GAA2672405.1"/>
    </source>
</evidence>
<reference evidence="1 2" key="1">
    <citation type="journal article" date="2019" name="Int. J. Syst. Evol. Microbiol.">
        <title>The Global Catalogue of Microorganisms (GCM) 10K type strain sequencing project: providing services to taxonomists for standard genome sequencing and annotation.</title>
        <authorList>
            <consortium name="The Broad Institute Genomics Platform"/>
            <consortium name="The Broad Institute Genome Sequencing Center for Infectious Disease"/>
            <person name="Wu L."/>
            <person name="Ma J."/>
        </authorList>
    </citation>
    <scope>NUCLEOTIDE SEQUENCE [LARGE SCALE GENOMIC DNA]</scope>
    <source>
        <strain evidence="1 2">JCM 4531</strain>
    </source>
</reference>
<dbReference type="InterPro" id="IPR036410">
    <property type="entry name" value="HSP_DnaJ_Cys-rich_dom_sf"/>
</dbReference>
<organism evidence="1 2">
    <name type="scientific">Streptomyces violaceolatus</name>
    <dbReference type="NCBI Taxonomy" id="67378"/>
    <lineage>
        <taxon>Bacteria</taxon>
        <taxon>Bacillati</taxon>
        <taxon>Actinomycetota</taxon>
        <taxon>Actinomycetes</taxon>
        <taxon>Kitasatosporales</taxon>
        <taxon>Streptomycetaceae</taxon>
        <taxon>Streptomyces</taxon>
        <taxon>Streptomyces violaceoruber group</taxon>
    </lineage>
</organism>
<dbReference type="EMBL" id="BAAASK010000002">
    <property type="protein sequence ID" value="GAA2672405.1"/>
    <property type="molecule type" value="Genomic_DNA"/>
</dbReference>
<name>A0ABN3SAL8_9ACTN</name>
<protein>
    <recommendedName>
        <fullName evidence="3">Molecular chaperone DnaJ</fullName>
    </recommendedName>
</protein>
<dbReference type="SUPFAM" id="SSF57938">
    <property type="entry name" value="DnaJ/Hsp40 cysteine-rich domain"/>
    <property type="match status" value="1"/>
</dbReference>
<proteinExistence type="predicted"/>